<feature type="transmembrane region" description="Helical" evidence="1">
    <location>
        <begin position="41"/>
        <end position="60"/>
    </location>
</feature>
<accession>A0A4S8M1T6</accession>
<protein>
    <submittedName>
        <fullName evidence="2">Uncharacterized protein</fullName>
    </submittedName>
</protein>
<keyword evidence="1" id="KW-1133">Transmembrane helix</keyword>
<name>A0A4S8M1T6_DENBC</name>
<keyword evidence="1" id="KW-0812">Transmembrane</keyword>
<evidence type="ECO:0000313" key="2">
    <source>
        <dbReference type="EMBL" id="THU95573.1"/>
    </source>
</evidence>
<evidence type="ECO:0000313" key="3">
    <source>
        <dbReference type="Proteomes" id="UP000297245"/>
    </source>
</evidence>
<reference evidence="2 3" key="1">
    <citation type="journal article" date="2019" name="Nat. Ecol. Evol.">
        <title>Megaphylogeny resolves global patterns of mushroom evolution.</title>
        <authorList>
            <person name="Varga T."/>
            <person name="Krizsan K."/>
            <person name="Foldi C."/>
            <person name="Dima B."/>
            <person name="Sanchez-Garcia M."/>
            <person name="Sanchez-Ramirez S."/>
            <person name="Szollosi G.J."/>
            <person name="Szarkandi J.G."/>
            <person name="Papp V."/>
            <person name="Albert L."/>
            <person name="Andreopoulos W."/>
            <person name="Angelini C."/>
            <person name="Antonin V."/>
            <person name="Barry K.W."/>
            <person name="Bougher N.L."/>
            <person name="Buchanan P."/>
            <person name="Buyck B."/>
            <person name="Bense V."/>
            <person name="Catcheside P."/>
            <person name="Chovatia M."/>
            <person name="Cooper J."/>
            <person name="Damon W."/>
            <person name="Desjardin D."/>
            <person name="Finy P."/>
            <person name="Geml J."/>
            <person name="Haridas S."/>
            <person name="Hughes K."/>
            <person name="Justo A."/>
            <person name="Karasinski D."/>
            <person name="Kautmanova I."/>
            <person name="Kiss B."/>
            <person name="Kocsube S."/>
            <person name="Kotiranta H."/>
            <person name="LaButti K.M."/>
            <person name="Lechner B.E."/>
            <person name="Liimatainen K."/>
            <person name="Lipzen A."/>
            <person name="Lukacs Z."/>
            <person name="Mihaltcheva S."/>
            <person name="Morgado L.N."/>
            <person name="Niskanen T."/>
            <person name="Noordeloos M.E."/>
            <person name="Ohm R.A."/>
            <person name="Ortiz-Santana B."/>
            <person name="Ovrebo C."/>
            <person name="Racz N."/>
            <person name="Riley R."/>
            <person name="Savchenko A."/>
            <person name="Shiryaev A."/>
            <person name="Soop K."/>
            <person name="Spirin V."/>
            <person name="Szebenyi C."/>
            <person name="Tomsovsky M."/>
            <person name="Tulloss R.E."/>
            <person name="Uehling J."/>
            <person name="Grigoriev I.V."/>
            <person name="Vagvolgyi C."/>
            <person name="Papp T."/>
            <person name="Martin F.M."/>
            <person name="Miettinen O."/>
            <person name="Hibbett D.S."/>
            <person name="Nagy L.G."/>
        </authorList>
    </citation>
    <scope>NUCLEOTIDE SEQUENCE [LARGE SCALE GENOMIC DNA]</scope>
    <source>
        <strain evidence="2 3">CBS 962.96</strain>
    </source>
</reference>
<sequence length="63" mass="6950">MRSIGRIIILESGLLYVIVWLLAIFADARVLDEDAETSENALLPHLAAFDPLLVFLLVVGQKS</sequence>
<dbReference type="Proteomes" id="UP000297245">
    <property type="component" value="Unassembled WGS sequence"/>
</dbReference>
<dbReference type="AlphaFoldDB" id="A0A4S8M1T6"/>
<feature type="transmembrane region" description="Helical" evidence="1">
    <location>
        <begin position="7"/>
        <end position="26"/>
    </location>
</feature>
<evidence type="ECO:0000256" key="1">
    <source>
        <dbReference type="SAM" id="Phobius"/>
    </source>
</evidence>
<gene>
    <name evidence="2" type="ORF">K435DRAFT_859447</name>
</gene>
<keyword evidence="3" id="KW-1185">Reference proteome</keyword>
<keyword evidence="1" id="KW-0472">Membrane</keyword>
<proteinExistence type="predicted"/>
<dbReference type="EMBL" id="ML179197">
    <property type="protein sequence ID" value="THU95573.1"/>
    <property type="molecule type" value="Genomic_DNA"/>
</dbReference>
<organism evidence="2 3">
    <name type="scientific">Dendrothele bispora (strain CBS 962.96)</name>
    <dbReference type="NCBI Taxonomy" id="1314807"/>
    <lineage>
        <taxon>Eukaryota</taxon>
        <taxon>Fungi</taxon>
        <taxon>Dikarya</taxon>
        <taxon>Basidiomycota</taxon>
        <taxon>Agaricomycotina</taxon>
        <taxon>Agaricomycetes</taxon>
        <taxon>Agaricomycetidae</taxon>
        <taxon>Agaricales</taxon>
        <taxon>Agaricales incertae sedis</taxon>
        <taxon>Dendrothele</taxon>
    </lineage>
</organism>